<protein>
    <submittedName>
        <fullName evidence="2">Uncharacterized protein</fullName>
    </submittedName>
</protein>
<keyword evidence="1" id="KW-1133">Transmembrane helix</keyword>
<keyword evidence="3" id="KW-1185">Reference proteome</keyword>
<reference evidence="2" key="1">
    <citation type="submission" date="2022-03" db="EMBL/GenBank/DDBJ databases">
        <title>Complete genome sequence of Caldinitratiruptor microaerophilus.</title>
        <authorList>
            <person name="Mukaiyama R."/>
            <person name="Nishiyama T."/>
            <person name="Ueda K."/>
        </authorList>
    </citation>
    <scope>NUCLEOTIDE SEQUENCE</scope>
    <source>
        <strain evidence="2">JCM 16183</strain>
    </source>
</reference>
<feature type="transmembrane region" description="Helical" evidence="1">
    <location>
        <begin position="22"/>
        <end position="40"/>
    </location>
</feature>
<dbReference type="AlphaFoldDB" id="A0AA35CJ71"/>
<proteinExistence type="predicted"/>
<dbReference type="KEGG" id="cmic:caldi_13590"/>
<accession>A0AA35CJ71</accession>
<organism evidence="2 3">
    <name type="scientific">Caldinitratiruptor microaerophilus</name>
    <dbReference type="NCBI Taxonomy" id="671077"/>
    <lineage>
        <taxon>Bacteria</taxon>
        <taxon>Bacillati</taxon>
        <taxon>Bacillota</taxon>
        <taxon>Clostridia</taxon>
        <taxon>Eubacteriales</taxon>
        <taxon>Symbiobacteriaceae</taxon>
        <taxon>Caldinitratiruptor</taxon>
    </lineage>
</organism>
<keyword evidence="1" id="KW-0472">Membrane</keyword>
<keyword evidence="1" id="KW-0812">Transmembrane</keyword>
<evidence type="ECO:0000313" key="2">
    <source>
        <dbReference type="EMBL" id="BDG60269.1"/>
    </source>
</evidence>
<sequence length="44" mass="4883">MYGAAFSAFVAWWLSLDEVRSIFAGALLLGLFVPAVFSLWDWGT</sequence>
<evidence type="ECO:0000256" key="1">
    <source>
        <dbReference type="SAM" id="Phobius"/>
    </source>
</evidence>
<dbReference type="EMBL" id="AP025628">
    <property type="protein sequence ID" value="BDG60269.1"/>
    <property type="molecule type" value="Genomic_DNA"/>
</dbReference>
<name>A0AA35CJ71_9FIRM</name>
<evidence type="ECO:0000313" key="3">
    <source>
        <dbReference type="Proteomes" id="UP001163687"/>
    </source>
</evidence>
<dbReference type="Proteomes" id="UP001163687">
    <property type="component" value="Chromosome"/>
</dbReference>
<gene>
    <name evidence="2" type="ORF">caldi_13590</name>
</gene>